<keyword evidence="4" id="KW-1185">Reference proteome</keyword>
<proteinExistence type="predicted"/>
<feature type="compositionally biased region" description="Low complexity" evidence="1">
    <location>
        <begin position="43"/>
        <end position="62"/>
    </location>
</feature>
<keyword evidence="2" id="KW-0732">Signal</keyword>
<feature type="compositionally biased region" description="Basic and acidic residues" evidence="1">
    <location>
        <begin position="420"/>
        <end position="433"/>
    </location>
</feature>
<dbReference type="EMBL" id="JAKCXM010000184">
    <property type="protein sequence ID" value="KAJ0399397.1"/>
    <property type="molecule type" value="Genomic_DNA"/>
</dbReference>
<feature type="region of interest" description="Disordered" evidence="1">
    <location>
        <begin position="31"/>
        <end position="68"/>
    </location>
</feature>
<evidence type="ECO:0000313" key="4">
    <source>
        <dbReference type="Proteomes" id="UP001209570"/>
    </source>
</evidence>
<feature type="chain" id="PRO_5042273955" evidence="2">
    <location>
        <begin position="22"/>
        <end position="486"/>
    </location>
</feature>
<reference evidence="3" key="1">
    <citation type="submission" date="2021-12" db="EMBL/GenBank/DDBJ databases">
        <title>Prjna785345.</title>
        <authorList>
            <person name="Rujirawat T."/>
            <person name="Krajaejun T."/>
        </authorList>
    </citation>
    <scope>NUCLEOTIDE SEQUENCE</scope>
    <source>
        <strain evidence="3">Pi057C3</strain>
    </source>
</reference>
<organism evidence="3 4">
    <name type="scientific">Pythium insidiosum</name>
    <name type="common">Pythiosis disease agent</name>
    <dbReference type="NCBI Taxonomy" id="114742"/>
    <lineage>
        <taxon>Eukaryota</taxon>
        <taxon>Sar</taxon>
        <taxon>Stramenopiles</taxon>
        <taxon>Oomycota</taxon>
        <taxon>Peronosporomycetes</taxon>
        <taxon>Pythiales</taxon>
        <taxon>Pythiaceae</taxon>
        <taxon>Pythium</taxon>
    </lineage>
</organism>
<comment type="caution">
    <text evidence="3">The sequence shown here is derived from an EMBL/GenBank/DDBJ whole genome shotgun (WGS) entry which is preliminary data.</text>
</comment>
<gene>
    <name evidence="3" type="ORF">P43SY_008155</name>
</gene>
<name>A0AAD5Q9V4_PYTIN</name>
<feature type="region of interest" description="Disordered" evidence="1">
    <location>
        <begin position="420"/>
        <end position="462"/>
    </location>
</feature>
<dbReference type="PANTHER" id="PTHR33946:SF4">
    <property type="entry name" value="COAGULATION FACTOR XI"/>
    <property type="match status" value="1"/>
</dbReference>
<dbReference type="Proteomes" id="UP001209570">
    <property type="component" value="Unassembled WGS sequence"/>
</dbReference>
<evidence type="ECO:0000256" key="1">
    <source>
        <dbReference type="SAM" id="MobiDB-lite"/>
    </source>
</evidence>
<feature type="signal peptide" evidence="2">
    <location>
        <begin position="1"/>
        <end position="21"/>
    </location>
</feature>
<sequence length="486" mass="51978">MKLLALTGMLAAAAAVHEAAASVTIHIKVHHHKGSPSHVQAKALSTGSGSGGAAAPSVGAESDPSKWHMTPVRSVQARVQGSAPSWDEATQSWVAGFGKTYAEKQRAVLDTVNTASVEGALMYVQAEGINAREQSNKCERKNKMQYIEFYELEIVQPTPSVAYYTSKHSTPEYCPFVAMDGGKCTDQGSDIPPECKQFDGIGGEPKLGHCVGANKVETDPRAPYPGNYWFSFPNSCVTKGWKDKTDECRAENSGGLCAPGEKPDGVKCTFSYKTLGYLNIDDLVGITDGSAIKEKKPFKNFTEFCLAGHVEFDAENTGSGFKVETTIPFWEKPNDETANRGRTEQMIKKYNELAPKAKVGKMQPLPDLTELTAKNPKCYLNTKECATAEFGCRRTLYAQLCQVCSKAEPGCEKAPADFKFPELEVPKPPKEDRDGSDDGSGTSGNAGDRDNSGETPTATPKNAAAGTTAYSAAAAVASTLLAAALL</sequence>
<accession>A0AAD5Q9V4</accession>
<protein>
    <submittedName>
        <fullName evidence="3">Uncharacterized protein</fullName>
    </submittedName>
</protein>
<evidence type="ECO:0000313" key="3">
    <source>
        <dbReference type="EMBL" id="KAJ0399397.1"/>
    </source>
</evidence>
<dbReference type="AlphaFoldDB" id="A0AAD5Q9V4"/>
<dbReference type="PANTHER" id="PTHR33946">
    <property type="match status" value="1"/>
</dbReference>
<evidence type="ECO:0000256" key="2">
    <source>
        <dbReference type="SAM" id="SignalP"/>
    </source>
</evidence>